<evidence type="ECO:0000313" key="3">
    <source>
        <dbReference type="Proteomes" id="UP000003490"/>
    </source>
</evidence>
<dbReference type="AlphaFoldDB" id="A7VRB0"/>
<dbReference type="HOGENOM" id="CLU_3342272_0_0_9"/>
<gene>
    <name evidence="2" type="ORF">CLOLEP_01093</name>
</gene>
<proteinExistence type="predicted"/>
<sequence length="37" mass="4163">MSFPRRTAARLQALPPSSSRKPFSHHPDKSALPYPMV</sequence>
<reference evidence="2 3" key="2">
    <citation type="submission" date="2007-08" db="EMBL/GenBank/DDBJ databases">
        <authorList>
            <person name="Fulton L."/>
            <person name="Clifton S."/>
            <person name="Fulton B."/>
            <person name="Xu J."/>
            <person name="Minx P."/>
            <person name="Pepin K.H."/>
            <person name="Johnson M."/>
            <person name="Thiruvilangam P."/>
            <person name="Bhonagiri V."/>
            <person name="Nash W.E."/>
            <person name="Wang C."/>
            <person name="Mardis E.R."/>
            <person name="Wilson R.K."/>
        </authorList>
    </citation>
    <scope>NUCLEOTIDE SEQUENCE [LARGE SCALE GENOMIC DNA]</scope>
    <source>
        <strain evidence="2 3">DSM 753</strain>
    </source>
</reference>
<accession>A7VRB0</accession>
<evidence type="ECO:0000256" key="1">
    <source>
        <dbReference type="SAM" id="MobiDB-lite"/>
    </source>
</evidence>
<evidence type="ECO:0000313" key="2">
    <source>
        <dbReference type="EMBL" id="EDO62232.1"/>
    </source>
</evidence>
<organism evidence="2 3">
    <name type="scientific">[Clostridium] leptum DSM 753</name>
    <dbReference type="NCBI Taxonomy" id="428125"/>
    <lineage>
        <taxon>Bacteria</taxon>
        <taxon>Bacillati</taxon>
        <taxon>Bacillota</taxon>
        <taxon>Clostridia</taxon>
        <taxon>Eubacteriales</taxon>
        <taxon>Oscillospiraceae</taxon>
        <taxon>Oscillospiraceae incertae sedis</taxon>
    </lineage>
</organism>
<dbReference type="Proteomes" id="UP000003490">
    <property type="component" value="Unassembled WGS sequence"/>
</dbReference>
<dbReference type="EMBL" id="ABCB02000016">
    <property type="protein sequence ID" value="EDO62232.1"/>
    <property type="molecule type" value="Genomic_DNA"/>
</dbReference>
<feature type="region of interest" description="Disordered" evidence="1">
    <location>
        <begin position="1"/>
        <end position="37"/>
    </location>
</feature>
<protein>
    <submittedName>
        <fullName evidence="2">Uncharacterized protein</fullName>
    </submittedName>
</protein>
<reference evidence="2 3" key="1">
    <citation type="submission" date="2007-08" db="EMBL/GenBank/DDBJ databases">
        <title>Draft genome sequence of Clostridium leptum (DSM 753).</title>
        <authorList>
            <person name="Sudarsanam P."/>
            <person name="Ley R."/>
            <person name="Guruge J."/>
            <person name="Turnbaugh P.J."/>
            <person name="Mahowald M."/>
            <person name="Liep D."/>
            <person name="Gordon J."/>
        </authorList>
    </citation>
    <scope>NUCLEOTIDE SEQUENCE [LARGE SCALE GENOMIC DNA]</scope>
    <source>
        <strain evidence="2 3">DSM 753</strain>
    </source>
</reference>
<comment type="caution">
    <text evidence="2">The sequence shown here is derived from an EMBL/GenBank/DDBJ whole genome shotgun (WGS) entry which is preliminary data.</text>
</comment>
<name>A7VRB0_9FIRM</name>